<dbReference type="CDD" id="cd01335">
    <property type="entry name" value="Radical_SAM"/>
    <property type="match status" value="1"/>
</dbReference>
<keyword evidence="3" id="KW-0408">Iron</keyword>
<dbReference type="PANTHER" id="PTHR11228">
    <property type="entry name" value="RADICAL SAM DOMAIN PROTEIN"/>
    <property type="match status" value="1"/>
</dbReference>
<dbReference type="InterPro" id="IPR050377">
    <property type="entry name" value="Radical_SAM_PqqE_MftC-like"/>
</dbReference>
<reference evidence="6 7" key="1">
    <citation type="submission" date="2016-05" db="EMBL/GenBank/DDBJ databases">
        <title>Microbial solvent formation.</title>
        <authorList>
            <person name="Poehlein A."/>
            <person name="Montoya Solano J.D."/>
            <person name="Flitsch S."/>
            <person name="Krabben P."/>
            <person name="Duerre P."/>
            <person name="Daniel R."/>
        </authorList>
    </citation>
    <scope>NUCLEOTIDE SEQUENCE [LARGE SCALE GENOMIC DNA]</scope>
    <source>
        <strain evidence="6 7">DSM 2619</strain>
    </source>
</reference>
<dbReference type="InterPro" id="IPR058240">
    <property type="entry name" value="rSAM_sf"/>
</dbReference>
<dbReference type="SUPFAM" id="SSF102114">
    <property type="entry name" value="Radical SAM enzymes"/>
    <property type="match status" value="1"/>
</dbReference>
<dbReference type="EMBL" id="LZZM01000234">
    <property type="protein sequence ID" value="OOM71138.1"/>
    <property type="molecule type" value="Genomic_DNA"/>
</dbReference>
<evidence type="ECO:0000256" key="4">
    <source>
        <dbReference type="ARBA" id="ARBA00023014"/>
    </source>
</evidence>
<dbReference type="STRING" id="29367.CLPUN_51300"/>
<evidence type="ECO:0000313" key="6">
    <source>
        <dbReference type="EMBL" id="OOM71138.1"/>
    </source>
</evidence>
<sequence length="361" mass="41680">MKEVTRFDLKDKLYQKSVFNKIDELKKKSSIYHLVIDLDPTTSCNLKCKHCISADLLNKKEFSKSQLLNLANEFIEIGVKAVILTGGGEPLLNRNIPYFISTLKEANIKIGLVTNGILIPKYLDSLKLIDWIRISVDAGSESTFYKLKLVNKFNDVIESIKLLNRDKKCTVGFSFLVINNEDATNIKEIYDAAVIAKEIGCDYFELKNKFDMSHKNIMPPDKYMEILKDQLVKIRDLETHDYRIYANYNISNIVNDNGKIDKKCNKCYIANFRTVVTPSGAYFCSYHRGNDIKKYGDINKNSFRECWESREKENIYVDTNPNHDCRFQCARSSSNLEIEKIISSSRNVVQNNILDDYDLFI</sequence>
<feature type="domain" description="Radical SAM core" evidence="5">
    <location>
        <begin position="30"/>
        <end position="249"/>
    </location>
</feature>
<evidence type="ECO:0000256" key="2">
    <source>
        <dbReference type="ARBA" id="ARBA00022723"/>
    </source>
</evidence>
<evidence type="ECO:0000259" key="5">
    <source>
        <dbReference type="PROSITE" id="PS51918"/>
    </source>
</evidence>
<keyword evidence="1" id="KW-0949">S-adenosyl-L-methionine</keyword>
<protein>
    <submittedName>
        <fullName evidence="6">Cyclic pyranopterin monophosphate synthase</fullName>
        <ecNumber evidence="6">4.1.99.22</ecNumber>
    </submittedName>
</protein>
<dbReference type="PANTHER" id="PTHR11228:SF7">
    <property type="entry name" value="PQQA PEPTIDE CYCLASE"/>
    <property type="match status" value="1"/>
</dbReference>
<keyword evidence="7" id="KW-1185">Reference proteome</keyword>
<dbReference type="PROSITE" id="PS51918">
    <property type="entry name" value="RADICAL_SAM"/>
    <property type="match status" value="1"/>
</dbReference>
<dbReference type="InterPro" id="IPR007197">
    <property type="entry name" value="rSAM"/>
</dbReference>
<dbReference type="Gene3D" id="3.20.20.70">
    <property type="entry name" value="Aldolase class I"/>
    <property type="match status" value="1"/>
</dbReference>
<dbReference type="Pfam" id="PF04055">
    <property type="entry name" value="Radical_SAM"/>
    <property type="match status" value="1"/>
</dbReference>
<keyword evidence="2" id="KW-0479">Metal-binding</keyword>
<name>A0A1S8T091_9CLOT</name>
<dbReference type="RefSeq" id="WP_158078841.1">
    <property type="nucleotide sequence ID" value="NZ_LZZM01000234.1"/>
</dbReference>
<keyword evidence="4" id="KW-0411">Iron-sulfur</keyword>
<evidence type="ECO:0000313" key="7">
    <source>
        <dbReference type="Proteomes" id="UP000190890"/>
    </source>
</evidence>
<dbReference type="AlphaFoldDB" id="A0A1S8T091"/>
<accession>A0A1S8T091</accession>
<evidence type="ECO:0000256" key="3">
    <source>
        <dbReference type="ARBA" id="ARBA00023004"/>
    </source>
</evidence>
<dbReference type="Proteomes" id="UP000190890">
    <property type="component" value="Unassembled WGS sequence"/>
</dbReference>
<dbReference type="OrthoDB" id="9810775at2"/>
<dbReference type="GO" id="GO:0046872">
    <property type="term" value="F:metal ion binding"/>
    <property type="evidence" value="ECO:0007669"/>
    <property type="project" value="UniProtKB-KW"/>
</dbReference>
<organism evidence="6 7">
    <name type="scientific">Clostridium puniceum</name>
    <dbReference type="NCBI Taxonomy" id="29367"/>
    <lineage>
        <taxon>Bacteria</taxon>
        <taxon>Bacillati</taxon>
        <taxon>Bacillota</taxon>
        <taxon>Clostridia</taxon>
        <taxon>Eubacteriales</taxon>
        <taxon>Clostridiaceae</taxon>
        <taxon>Clostridium</taxon>
    </lineage>
</organism>
<evidence type="ECO:0000256" key="1">
    <source>
        <dbReference type="ARBA" id="ARBA00022691"/>
    </source>
</evidence>
<dbReference type="EC" id="4.1.99.22" evidence="6"/>
<keyword evidence="6" id="KW-0456">Lyase</keyword>
<dbReference type="GO" id="GO:0051536">
    <property type="term" value="F:iron-sulfur cluster binding"/>
    <property type="evidence" value="ECO:0007669"/>
    <property type="project" value="UniProtKB-KW"/>
</dbReference>
<dbReference type="SFLD" id="SFLDG01067">
    <property type="entry name" value="SPASM/twitch_domain_containing"/>
    <property type="match status" value="1"/>
</dbReference>
<proteinExistence type="predicted"/>
<dbReference type="GO" id="GO:0061798">
    <property type="term" value="F:GTP 3',8'-cyclase activity"/>
    <property type="evidence" value="ECO:0007669"/>
    <property type="project" value="UniProtKB-EC"/>
</dbReference>
<gene>
    <name evidence="6" type="primary">moaA_4</name>
    <name evidence="6" type="ORF">CLPUN_51300</name>
</gene>
<dbReference type="InterPro" id="IPR013785">
    <property type="entry name" value="Aldolase_TIM"/>
</dbReference>
<comment type="caution">
    <text evidence="6">The sequence shown here is derived from an EMBL/GenBank/DDBJ whole genome shotgun (WGS) entry which is preliminary data.</text>
</comment>
<dbReference type="SFLD" id="SFLDS00029">
    <property type="entry name" value="Radical_SAM"/>
    <property type="match status" value="1"/>
</dbReference>